<dbReference type="PANTHER" id="PTHR43327">
    <property type="entry name" value="STOMATIN-LIKE PROTEIN 2, MITOCHONDRIAL"/>
    <property type="match status" value="1"/>
</dbReference>
<sequence>MGCCVSIRQDQTAVVERCGKFTGVLGPGCHCLGAPCWCRVRGRVPMRLMQLNVPVETKTKDNVFVQLTIAVQFQVIRTNVEQAFYRLARPLEQIKAYVFDVVRTEVPKLNLDQVFLAKDEVADTVQQELQKSMDDFGYAIEKSLVIDISPDRKVTAAMNEIEASKRLRRANQEKAEMTKTVMVMRAEAEAEGQFLQGSGMAKQRRAIIEGLRESVKDFSKDIKSSDVNAKTILDMVVITQYFDTLRDLAHGQATSMTFFQHDEGPMGPIAEEIRNGVLQARAGGGRL</sequence>
<dbReference type="CDD" id="cd03407">
    <property type="entry name" value="SPFH_like_u4"/>
    <property type="match status" value="1"/>
</dbReference>
<name>A0A0G4ID73_9ALVE</name>
<dbReference type="InterPro" id="IPR036013">
    <property type="entry name" value="Band_7/SPFH_dom_sf"/>
</dbReference>
<dbReference type="Pfam" id="PF01145">
    <property type="entry name" value="Band_7"/>
    <property type="match status" value="1"/>
</dbReference>
<dbReference type="SUPFAM" id="SSF117892">
    <property type="entry name" value="Band 7/SPFH domain"/>
    <property type="match status" value="1"/>
</dbReference>
<organism evidence="2">
    <name type="scientific">Chromera velia CCMP2878</name>
    <dbReference type="NCBI Taxonomy" id="1169474"/>
    <lineage>
        <taxon>Eukaryota</taxon>
        <taxon>Sar</taxon>
        <taxon>Alveolata</taxon>
        <taxon>Colpodellida</taxon>
        <taxon>Chromeraceae</taxon>
        <taxon>Chromera</taxon>
    </lineage>
</organism>
<dbReference type="Gene3D" id="3.30.479.30">
    <property type="entry name" value="Band 7 domain"/>
    <property type="match status" value="1"/>
</dbReference>
<reference evidence="2" key="1">
    <citation type="submission" date="2014-11" db="EMBL/GenBank/DDBJ databases">
        <authorList>
            <person name="Otto D Thomas"/>
            <person name="Naeem Raeece"/>
        </authorList>
    </citation>
    <scope>NUCLEOTIDE SEQUENCE</scope>
</reference>
<gene>
    <name evidence="2" type="ORF">Cvel_13288</name>
</gene>
<accession>A0A0G4ID73</accession>
<dbReference type="InterPro" id="IPR050710">
    <property type="entry name" value="Band7/mec-2_domain"/>
</dbReference>
<proteinExistence type="predicted"/>
<feature type="domain" description="Band 7" evidence="1">
    <location>
        <begin position="2"/>
        <end position="162"/>
    </location>
</feature>
<dbReference type="AlphaFoldDB" id="A0A0G4ID73"/>
<dbReference type="VEuPathDB" id="CryptoDB:Cvel_13288"/>
<protein>
    <recommendedName>
        <fullName evidence="1">Band 7 domain-containing protein</fullName>
    </recommendedName>
</protein>
<evidence type="ECO:0000259" key="1">
    <source>
        <dbReference type="SMART" id="SM00244"/>
    </source>
</evidence>
<dbReference type="InterPro" id="IPR001107">
    <property type="entry name" value="Band_7"/>
</dbReference>
<dbReference type="PhylomeDB" id="A0A0G4ID73"/>
<dbReference type="SMART" id="SM00244">
    <property type="entry name" value="PHB"/>
    <property type="match status" value="1"/>
</dbReference>
<dbReference type="PANTHER" id="PTHR43327:SF10">
    <property type="entry name" value="STOMATIN-LIKE PROTEIN 2, MITOCHONDRIAL"/>
    <property type="match status" value="1"/>
</dbReference>
<dbReference type="EMBL" id="CDMZ01005845">
    <property type="protein sequence ID" value="CEM55133.1"/>
    <property type="molecule type" value="Genomic_DNA"/>
</dbReference>
<evidence type="ECO:0000313" key="2">
    <source>
        <dbReference type="EMBL" id="CEM55133.1"/>
    </source>
</evidence>